<name>A0A1A8BDW9_NOTKA</name>
<proteinExistence type="predicted"/>
<organism evidence="1">
    <name type="scientific">Nothobranchius kadleci</name>
    <name type="common">African annual killifish</name>
    <dbReference type="NCBI Taxonomy" id="1051664"/>
    <lineage>
        <taxon>Eukaryota</taxon>
        <taxon>Metazoa</taxon>
        <taxon>Chordata</taxon>
        <taxon>Craniata</taxon>
        <taxon>Vertebrata</taxon>
        <taxon>Euteleostomi</taxon>
        <taxon>Actinopterygii</taxon>
        <taxon>Neopterygii</taxon>
        <taxon>Teleostei</taxon>
        <taxon>Neoteleostei</taxon>
        <taxon>Acanthomorphata</taxon>
        <taxon>Ovalentaria</taxon>
        <taxon>Atherinomorphae</taxon>
        <taxon>Cyprinodontiformes</taxon>
        <taxon>Nothobranchiidae</taxon>
        <taxon>Nothobranchius</taxon>
    </lineage>
</organism>
<feature type="non-terminal residue" evidence="1">
    <location>
        <position position="47"/>
    </location>
</feature>
<feature type="non-terminal residue" evidence="1">
    <location>
        <position position="1"/>
    </location>
</feature>
<accession>A0A1A8BDW9</accession>
<reference evidence="1" key="1">
    <citation type="submission" date="2016-05" db="EMBL/GenBank/DDBJ databases">
        <authorList>
            <person name="Lavstsen T."/>
            <person name="Jespersen J.S."/>
        </authorList>
    </citation>
    <scope>NUCLEOTIDE SEQUENCE</scope>
    <source>
        <tissue evidence="1">Brain</tissue>
    </source>
</reference>
<dbReference type="EMBL" id="HADZ01001821">
    <property type="protein sequence ID" value="SBP65762.1"/>
    <property type="molecule type" value="Transcribed_RNA"/>
</dbReference>
<protein>
    <submittedName>
        <fullName evidence="1">Uncharacterized protein</fullName>
    </submittedName>
</protein>
<sequence>QKSSRNILGATAASHPSPAFVHNHFQVILFILCSRTVSNVNWTLALI</sequence>
<reference evidence="1" key="2">
    <citation type="submission" date="2016-06" db="EMBL/GenBank/DDBJ databases">
        <title>The genome of a short-lived fish provides insights into sex chromosome evolution and the genetic control of aging.</title>
        <authorList>
            <person name="Reichwald K."/>
            <person name="Felder M."/>
            <person name="Petzold A."/>
            <person name="Koch P."/>
            <person name="Groth M."/>
            <person name="Platzer M."/>
        </authorList>
    </citation>
    <scope>NUCLEOTIDE SEQUENCE</scope>
    <source>
        <tissue evidence="1">Brain</tissue>
    </source>
</reference>
<gene>
    <name evidence="1" type="primary">Nfu_g_1_022228</name>
</gene>
<evidence type="ECO:0000313" key="1">
    <source>
        <dbReference type="EMBL" id="SBP65762.1"/>
    </source>
</evidence>
<dbReference type="AlphaFoldDB" id="A0A1A8BDW9"/>